<evidence type="ECO:0000313" key="3">
    <source>
        <dbReference type="Proteomes" id="UP000054058"/>
    </source>
</evidence>
<dbReference type="EMBL" id="JAMB01000016">
    <property type="protein sequence ID" value="ETX09711.1"/>
    <property type="molecule type" value="Genomic_DNA"/>
</dbReference>
<keyword evidence="3" id="KW-1185">Reference proteome</keyword>
<feature type="transmembrane region" description="Helical" evidence="1">
    <location>
        <begin position="57"/>
        <end position="78"/>
    </location>
</feature>
<dbReference type="RefSeq" id="WP_051436343.1">
    <property type="nucleotide sequence ID" value="NZ_JAMB01000016.1"/>
</dbReference>
<reference evidence="2 3" key="1">
    <citation type="submission" date="2014-01" db="EMBL/GenBank/DDBJ databases">
        <title>Marinomonas ushuaiensis DSM 15871 Genome Sequencing.</title>
        <authorList>
            <person name="Lai Q."/>
            <person name="Shao Z.S."/>
        </authorList>
    </citation>
    <scope>NUCLEOTIDE SEQUENCE [LARGE SCALE GENOMIC DNA]</scope>
    <source>
        <strain evidence="2 3">DSM 15871</strain>
    </source>
</reference>
<sequence length="540" mass="60772">MGAITLPKTIQVSIDERALSCQEQLRKDLLLCLTLILIVFSAFYLDSQIWWAEIYPFTYPFLHAFMVIILPFFIYSLYRLNKFLKDKSDLIAYQKLIEKLNKSTLSTSIESIDGVISEAYSLMNRNHLIKDTFEQYHLLLAARKLELYREVLTESLNNEFEEAMADCTLQLQSHINNVPLLKVKTQIESSLKYLINRYEEMNAQWLAAYEEFSWWNKIKYSDGPDFYEIESEIRKLSALLETLKSDYENDFKTLEKHFYGIKQRALSRILTAKKDADSYIQHCVYEDLIGNSILRKALWFSALSVPVSAWTDVQVAGDIYDALRGVNSHFEGMTDAEVWWESLFLSSESLVGLVSLTKGAYFEQLVANDTGGELFEHFNNPDTDIIIDGVAYQLKATNSESYILNVDENIPVIATSEVASTTGAIDSGISNNDISYAVENALGGTVIDVGDTTVDAIISGLGGLGFFASLEGINHAVKKYEKNGDAEEAIFEGTGVAIEGTAKAVVGTAEMSYKILASRPSRFIGRSLLKICKKIENKFS</sequence>
<dbReference type="PATRIC" id="fig|1122207.3.peg.2865"/>
<proteinExistence type="predicted"/>
<comment type="caution">
    <text evidence="2">The sequence shown here is derived from an EMBL/GenBank/DDBJ whole genome shotgun (WGS) entry which is preliminary data.</text>
</comment>
<protein>
    <submittedName>
        <fullName evidence="2">Uncharacterized protein</fullName>
    </submittedName>
</protein>
<keyword evidence="1" id="KW-0472">Membrane</keyword>
<dbReference type="OrthoDB" id="1415778at2"/>
<gene>
    <name evidence="2" type="ORF">MUS1_06270</name>
</gene>
<dbReference type="eggNOG" id="ENOG502ZBHE">
    <property type="taxonomic scope" value="Bacteria"/>
</dbReference>
<dbReference type="Proteomes" id="UP000054058">
    <property type="component" value="Unassembled WGS sequence"/>
</dbReference>
<name>X7E3F7_9GAMM</name>
<organism evidence="2 3">
    <name type="scientific">Marinomonas ushuaiensis DSM 15871</name>
    <dbReference type="NCBI Taxonomy" id="1122207"/>
    <lineage>
        <taxon>Bacteria</taxon>
        <taxon>Pseudomonadati</taxon>
        <taxon>Pseudomonadota</taxon>
        <taxon>Gammaproteobacteria</taxon>
        <taxon>Oceanospirillales</taxon>
        <taxon>Oceanospirillaceae</taxon>
        <taxon>Marinomonas</taxon>
    </lineage>
</organism>
<keyword evidence="1" id="KW-0812">Transmembrane</keyword>
<evidence type="ECO:0000313" key="2">
    <source>
        <dbReference type="EMBL" id="ETX09711.1"/>
    </source>
</evidence>
<dbReference type="AlphaFoldDB" id="X7E3F7"/>
<evidence type="ECO:0000256" key="1">
    <source>
        <dbReference type="SAM" id="Phobius"/>
    </source>
</evidence>
<accession>X7E3F7</accession>
<dbReference type="STRING" id="1122207.MUS1_06270"/>
<keyword evidence="1" id="KW-1133">Transmembrane helix</keyword>
<feature type="transmembrane region" description="Helical" evidence="1">
    <location>
        <begin position="29"/>
        <end position="45"/>
    </location>
</feature>